<dbReference type="OrthoDB" id="18453at2759"/>
<dbReference type="Proteomes" id="UP000054563">
    <property type="component" value="Unassembled WGS sequence"/>
</dbReference>
<sequence>MEETQQQNIQLAERIQSQRQEIRQLLESLEGVVTDVGGAVKAIQEFDPDNSLRKEAERMDEEEVQESDYQLKQILNILQFLPGNTVARYITGMEYCVKVGTTNQYCMAEHIVREYRRPYYDSETIPELFPISEHSTLHWIVMVTIL</sequence>
<gene>
    <name evidence="2" type="ORF">CIHG_04172</name>
</gene>
<protein>
    <submittedName>
        <fullName evidence="2">Uncharacterized protein</fullName>
    </submittedName>
</protein>
<accession>A0A0J8UG56</accession>
<organism evidence="2 3">
    <name type="scientific">Coccidioides immitis H538.4</name>
    <dbReference type="NCBI Taxonomy" id="396776"/>
    <lineage>
        <taxon>Eukaryota</taxon>
        <taxon>Fungi</taxon>
        <taxon>Dikarya</taxon>
        <taxon>Ascomycota</taxon>
        <taxon>Pezizomycotina</taxon>
        <taxon>Eurotiomycetes</taxon>
        <taxon>Eurotiomycetidae</taxon>
        <taxon>Onygenales</taxon>
        <taxon>Onygenaceae</taxon>
        <taxon>Coccidioides</taxon>
    </lineage>
</organism>
<evidence type="ECO:0000256" key="1">
    <source>
        <dbReference type="SAM" id="Coils"/>
    </source>
</evidence>
<dbReference type="STRING" id="396776.A0A0J8UG56"/>
<evidence type="ECO:0000313" key="2">
    <source>
        <dbReference type="EMBL" id="KMU86383.1"/>
    </source>
</evidence>
<evidence type="ECO:0000313" key="3">
    <source>
        <dbReference type="Proteomes" id="UP000054563"/>
    </source>
</evidence>
<reference evidence="3" key="1">
    <citation type="journal article" date="2010" name="Genome Res.">
        <title>Population genomic sequencing of Coccidioides fungi reveals recent hybridization and transposon control.</title>
        <authorList>
            <person name="Neafsey D.E."/>
            <person name="Barker B.M."/>
            <person name="Sharpton T.J."/>
            <person name="Stajich J.E."/>
            <person name="Park D.J."/>
            <person name="Whiston E."/>
            <person name="Hung C.-Y."/>
            <person name="McMahan C."/>
            <person name="White J."/>
            <person name="Sykes S."/>
            <person name="Heiman D."/>
            <person name="Young S."/>
            <person name="Zeng Q."/>
            <person name="Abouelleil A."/>
            <person name="Aftuck L."/>
            <person name="Bessette D."/>
            <person name="Brown A."/>
            <person name="FitzGerald M."/>
            <person name="Lui A."/>
            <person name="Macdonald J.P."/>
            <person name="Priest M."/>
            <person name="Orbach M.J."/>
            <person name="Galgiani J.N."/>
            <person name="Kirkland T.N."/>
            <person name="Cole G.T."/>
            <person name="Birren B.W."/>
            <person name="Henn M.R."/>
            <person name="Taylor J.W."/>
            <person name="Rounsley S.D."/>
        </authorList>
    </citation>
    <scope>NUCLEOTIDE SEQUENCE [LARGE SCALE GENOMIC DNA]</scope>
    <source>
        <strain evidence="3">H538.4</strain>
    </source>
</reference>
<dbReference type="VEuPathDB" id="FungiDB:CIHG_04172"/>
<proteinExistence type="predicted"/>
<name>A0A0J8UG56_COCIT</name>
<dbReference type="EMBL" id="DS016992">
    <property type="protein sequence ID" value="KMU86383.1"/>
    <property type="molecule type" value="Genomic_DNA"/>
</dbReference>
<dbReference type="eggNOG" id="ENOG502S9JT">
    <property type="taxonomic scope" value="Eukaryota"/>
</dbReference>
<dbReference type="AlphaFoldDB" id="A0A0J8UG56"/>
<feature type="coiled-coil region" evidence="1">
    <location>
        <begin position="1"/>
        <end position="32"/>
    </location>
</feature>
<keyword evidence="1" id="KW-0175">Coiled coil</keyword>